<protein>
    <submittedName>
        <fullName evidence="3">Testis expressed 36</fullName>
    </submittedName>
</protein>
<keyword evidence="4" id="KW-1185">Reference proteome</keyword>
<accession>A0A2K5UAB6</accession>
<evidence type="ECO:0000256" key="1">
    <source>
        <dbReference type="SAM" id="MobiDB-lite"/>
    </source>
</evidence>
<reference evidence="3 4" key="1">
    <citation type="submission" date="2013-03" db="EMBL/GenBank/DDBJ databases">
        <authorList>
            <person name="Warren W."/>
            <person name="Wilson R.K."/>
        </authorList>
    </citation>
    <scope>NUCLEOTIDE SEQUENCE</scope>
</reference>
<feature type="region of interest" description="Disordered" evidence="1">
    <location>
        <begin position="28"/>
        <end position="49"/>
    </location>
</feature>
<dbReference type="InterPro" id="IPR029369">
    <property type="entry name" value="HDNR"/>
</dbReference>
<proteinExistence type="predicted"/>
<dbReference type="Bgee" id="ENSMFAG00000000897">
    <property type="expression patterns" value="Expressed in multicellular organism"/>
</dbReference>
<dbReference type="VEuPathDB" id="HostDB:ENSMFAG00000000897"/>
<feature type="domain" description="Domain of unknown function with conserved HDNR motif" evidence="2">
    <location>
        <begin position="1"/>
        <end position="175"/>
    </location>
</feature>
<dbReference type="AlphaFoldDB" id="A0A2K5UAB6"/>
<evidence type="ECO:0000313" key="3">
    <source>
        <dbReference type="Ensembl" id="ENSMFAP00000009299.2"/>
    </source>
</evidence>
<dbReference type="GeneTree" id="ENSGT00390000012491"/>
<name>A0A2K5UAB6_MACFA</name>
<evidence type="ECO:0000313" key="4">
    <source>
        <dbReference type="Proteomes" id="UP000233100"/>
    </source>
</evidence>
<reference evidence="3" key="2">
    <citation type="submission" date="2025-08" db="UniProtKB">
        <authorList>
            <consortium name="Ensembl"/>
        </authorList>
    </citation>
    <scope>IDENTIFICATION</scope>
</reference>
<reference evidence="3" key="3">
    <citation type="submission" date="2025-09" db="UniProtKB">
        <authorList>
            <consortium name="Ensembl"/>
        </authorList>
    </citation>
    <scope>IDENTIFICATION</scope>
</reference>
<evidence type="ECO:0000259" key="2">
    <source>
        <dbReference type="Pfam" id="PF15115"/>
    </source>
</evidence>
<dbReference type="Proteomes" id="UP000233100">
    <property type="component" value="Chromosome 9"/>
</dbReference>
<organism evidence="3 4">
    <name type="scientific">Macaca fascicularis</name>
    <name type="common">Crab-eating macaque</name>
    <name type="synonym">Cynomolgus monkey</name>
    <dbReference type="NCBI Taxonomy" id="9541"/>
    <lineage>
        <taxon>Eukaryota</taxon>
        <taxon>Metazoa</taxon>
        <taxon>Chordata</taxon>
        <taxon>Craniata</taxon>
        <taxon>Vertebrata</taxon>
        <taxon>Euteleostomi</taxon>
        <taxon>Mammalia</taxon>
        <taxon>Eutheria</taxon>
        <taxon>Euarchontoglires</taxon>
        <taxon>Primates</taxon>
        <taxon>Haplorrhini</taxon>
        <taxon>Catarrhini</taxon>
        <taxon>Cercopithecidae</taxon>
        <taxon>Cercopithecinae</taxon>
        <taxon>Macaca</taxon>
    </lineage>
</organism>
<gene>
    <name evidence="3" type="primary">TEX36</name>
</gene>
<sequence length="212" mass="24658">MTKGRRFNPPLDKDGRWFPHIGLTQKTSESNTRAMLKEPQSPHSPWQVEGKLPPIYKVREKQAVNNQFPFSVHDNRHSLENSGCYLDSGLGRKKIAPDKRQHVSRNFNLWACDYVPSCLDGFSNNQISYVHKEAVVVSSFRRFPRCYKEIWNTLTFLPERRYTEFLKKKPKERMTATVPQGEPGKRQEFCEPVRTQSFPRPGLRTNAPLLVV</sequence>
<dbReference type="Pfam" id="PF15115">
    <property type="entry name" value="HDNR"/>
    <property type="match status" value="1"/>
</dbReference>
<dbReference type="Ensembl" id="ENSMFAT00000020754.2">
    <property type="protein sequence ID" value="ENSMFAP00000009299.2"/>
    <property type="gene ID" value="ENSMFAG00000000897.2"/>
</dbReference>
<dbReference type="STRING" id="9541.ENSMFAP00000009299"/>
<dbReference type="PANTHER" id="PTHR35440">
    <property type="entry name" value="TESTIS-EXPRESSED PROTEIN 36"/>
    <property type="match status" value="1"/>
</dbReference>
<dbReference type="PANTHER" id="PTHR35440:SF1">
    <property type="entry name" value="TESTIS-EXPRESSED PROTEIN 36"/>
    <property type="match status" value="1"/>
</dbReference>